<feature type="transmembrane region" description="Helical" evidence="6">
    <location>
        <begin position="653"/>
        <end position="671"/>
    </location>
</feature>
<feature type="region of interest" description="Disordered" evidence="5">
    <location>
        <begin position="118"/>
        <end position="146"/>
    </location>
</feature>
<evidence type="ECO:0000313" key="8">
    <source>
        <dbReference type="EMBL" id="CEL65533.1"/>
    </source>
</evidence>
<sequence>MEDSCYVSIPPENGGRRQRATAQSAARGVPLRSFPPPRAHVSWPACGHPDNPVTADSGSSLLAPEPSHSIVRSHYSYFASSPRRMSLQEPAAGRGSRGKQSVRSSGVFWLHAPQAPLQSEGVPEDSIEGDTVRPPPEGSGSAWGTEAEASIVADSGGTRDEGRSSGNLSVCQKVAHTAFSVVKQTHLIVMGILIAVLDNMPYATLLFPSSYAYLVPLGATAILTTTAVSQVVMALFSVFPFAVGAFTIENVPFLKCISVAAIQNAAAKGLSDEWVVSTILMCWMVASFLTAATFYFLGALKLGRVADYIPNTVLLGCIGGMGLFMVSAALGVAAGCEWEWNSETFATVLSASAFPCVCLTLLVEVILILAEVKYASPTFTPIFLLAFPVMFYAALFFFGISVERARESGWIFGWATTPGAADEEQPSPLVASAFSAAPLGDLGASVALPTEAVGRTAASARLQDSHPAGLSSGGKPANTADQLSIYSQFSIGCVDWHCVLSQAPSIIAIVVFSVLHAPINVPSLTLTSGIPSSLDYELKVHGLASLAAALTGGLQCYMTYSTSTLFWKCGVREHAASLFVGLGTIALLFTLSPNVILIYFPRPAAAVFMCHVGVVLVNDGLIASRSIVSFAEYVVIIITAAAMQSAFTDGLIVGLGLSAALKVFHVVVAAMRSRRWLS</sequence>
<dbReference type="PANTHER" id="PTHR43310:SF4">
    <property type="entry name" value="AFR304WP"/>
    <property type="match status" value="1"/>
</dbReference>
<protein>
    <submittedName>
        <fullName evidence="8">Sulfate transporter family domain-containing protein, putative</fullName>
    </submittedName>
</protein>
<evidence type="ECO:0000256" key="4">
    <source>
        <dbReference type="ARBA" id="ARBA00023136"/>
    </source>
</evidence>
<feature type="region of interest" description="Disordered" evidence="5">
    <location>
        <begin position="1"/>
        <end position="60"/>
    </location>
</feature>
<keyword evidence="4 6" id="KW-0472">Membrane</keyword>
<evidence type="ECO:0000256" key="5">
    <source>
        <dbReference type="SAM" id="MobiDB-lite"/>
    </source>
</evidence>
<accession>A0A0F7U6Y2</accession>
<feature type="domain" description="SLC26A/SulP transporter" evidence="7">
    <location>
        <begin position="486"/>
        <end position="639"/>
    </location>
</feature>
<evidence type="ECO:0000256" key="1">
    <source>
        <dbReference type="ARBA" id="ARBA00004141"/>
    </source>
</evidence>
<dbReference type="AlphaFoldDB" id="A0A0F7U6Y2"/>
<keyword evidence="2 6" id="KW-0812">Transmembrane</keyword>
<evidence type="ECO:0000259" key="7">
    <source>
        <dbReference type="Pfam" id="PF00916"/>
    </source>
</evidence>
<dbReference type="InterPro" id="IPR052706">
    <property type="entry name" value="Membrane-Transporter-like"/>
</dbReference>
<dbReference type="GO" id="GO:0016020">
    <property type="term" value="C:membrane"/>
    <property type="evidence" value="ECO:0007669"/>
    <property type="project" value="UniProtKB-SubCell"/>
</dbReference>
<evidence type="ECO:0000256" key="3">
    <source>
        <dbReference type="ARBA" id="ARBA00022989"/>
    </source>
</evidence>
<organism evidence="8">
    <name type="scientific">Neospora caninum (strain Liverpool)</name>
    <dbReference type="NCBI Taxonomy" id="572307"/>
    <lineage>
        <taxon>Eukaryota</taxon>
        <taxon>Sar</taxon>
        <taxon>Alveolata</taxon>
        <taxon>Apicomplexa</taxon>
        <taxon>Conoidasida</taxon>
        <taxon>Coccidia</taxon>
        <taxon>Eucoccidiorida</taxon>
        <taxon>Eimeriorina</taxon>
        <taxon>Sarcocystidae</taxon>
        <taxon>Neospora</taxon>
    </lineage>
</organism>
<keyword evidence="3 6" id="KW-1133">Transmembrane helix</keyword>
<feature type="transmembrane region" description="Helical" evidence="6">
    <location>
        <begin position="630"/>
        <end position="647"/>
    </location>
</feature>
<comment type="subcellular location">
    <subcellularLocation>
        <location evidence="1">Membrane</location>
        <topology evidence="1">Multi-pass membrane protein</topology>
    </subcellularLocation>
</comment>
<feature type="transmembrane region" description="Helical" evidence="6">
    <location>
        <begin position="382"/>
        <end position="402"/>
    </location>
</feature>
<feature type="transmembrane region" description="Helical" evidence="6">
    <location>
        <begin position="274"/>
        <end position="296"/>
    </location>
</feature>
<feature type="transmembrane region" description="Helical" evidence="6">
    <location>
        <begin position="308"/>
        <end position="333"/>
    </location>
</feature>
<dbReference type="InterPro" id="IPR011547">
    <property type="entry name" value="SLC26A/SulP_dom"/>
</dbReference>
<evidence type="ECO:0000256" key="6">
    <source>
        <dbReference type="SAM" id="Phobius"/>
    </source>
</evidence>
<reference evidence="8" key="1">
    <citation type="journal article" date="2015" name="PLoS ONE">
        <title>Comprehensive Evaluation of Toxoplasma gondii VEG and Neospora caninum LIV Genomes with Tachyzoite Stage Transcriptome and Proteome Defines Novel Transcript Features.</title>
        <authorList>
            <person name="Ramaprasad A."/>
            <person name="Mourier T."/>
            <person name="Naeem R."/>
            <person name="Malas T.B."/>
            <person name="Moussa E."/>
            <person name="Panigrahi A."/>
            <person name="Vermont S.J."/>
            <person name="Otto T.D."/>
            <person name="Wastling J."/>
            <person name="Pain A."/>
        </authorList>
    </citation>
    <scope>NUCLEOTIDE SEQUENCE</scope>
    <source>
        <strain evidence="8">Liverpool</strain>
    </source>
</reference>
<proteinExistence type="predicted"/>
<feature type="transmembrane region" description="Helical" evidence="6">
    <location>
        <begin position="345"/>
        <end position="370"/>
    </location>
</feature>
<dbReference type="Pfam" id="PF00916">
    <property type="entry name" value="Sulfate_transp"/>
    <property type="match status" value="2"/>
</dbReference>
<name>A0A0F7U6Y2_NEOCL</name>
<feature type="region of interest" description="Disordered" evidence="5">
    <location>
        <begin position="81"/>
        <end position="100"/>
    </location>
</feature>
<feature type="transmembrane region" description="Helical" evidence="6">
    <location>
        <begin position="214"/>
        <end position="236"/>
    </location>
</feature>
<feature type="domain" description="SLC26A/SulP transporter" evidence="7">
    <location>
        <begin position="210"/>
        <end position="410"/>
    </location>
</feature>
<gene>
    <name evidence="8" type="ORF">BN1204_013760</name>
</gene>
<evidence type="ECO:0000256" key="2">
    <source>
        <dbReference type="ARBA" id="ARBA00022692"/>
    </source>
</evidence>
<feature type="transmembrane region" description="Helical" evidence="6">
    <location>
        <begin position="578"/>
        <end position="600"/>
    </location>
</feature>
<dbReference type="PANTHER" id="PTHR43310">
    <property type="entry name" value="SULFATE TRANSPORTER YBAR-RELATED"/>
    <property type="match status" value="1"/>
</dbReference>
<feature type="transmembrane region" description="Helical" evidence="6">
    <location>
        <begin position="242"/>
        <end position="262"/>
    </location>
</feature>
<dbReference type="EMBL" id="LN714479">
    <property type="protein sequence ID" value="CEL65533.1"/>
    <property type="molecule type" value="Genomic_DNA"/>
</dbReference>